<dbReference type="GO" id="GO:0046523">
    <property type="term" value="F:S-methyl-5-thioribose-1-phosphate isomerase activity"/>
    <property type="evidence" value="ECO:0007669"/>
    <property type="project" value="TreeGrafter"/>
</dbReference>
<proteinExistence type="predicted"/>
<dbReference type="GO" id="GO:0019509">
    <property type="term" value="P:L-methionine salvage from methylthioadenosine"/>
    <property type="evidence" value="ECO:0007669"/>
    <property type="project" value="TreeGrafter"/>
</dbReference>
<dbReference type="EMBL" id="UINC01102652">
    <property type="protein sequence ID" value="SVC64443.1"/>
    <property type="molecule type" value="Genomic_DNA"/>
</dbReference>
<dbReference type="Gene3D" id="1.20.120.420">
    <property type="entry name" value="translation initiation factor eif-2b, domain 1"/>
    <property type="match status" value="1"/>
</dbReference>
<dbReference type="PANTHER" id="PTHR43475">
    <property type="entry name" value="METHYLTHIORIBOSE-1-PHOSPHATE ISOMERASE"/>
    <property type="match status" value="1"/>
</dbReference>
<evidence type="ECO:0000313" key="1">
    <source>
        <dbReference type="EMBL" id="SVC64443.1"/>
    </source>
</evidence>
<feature type="non-terminal residue" evidence="1">
    <location>
        <position position="110"/>
    </location>
</feature>
<dbReference type="PANTHER" id="PTHR43475:SF1">
    <property type="entry name" value="METHYLTHIORIBOSE-1-PHOSPHATE ISOMERASE"/>
    <property type="match status" value="1"/>
</dbReference>
<protein>
    <recommendedName>
        <fullName evidence="2">S-methyl-5-thioribose-1-phosphate isomerase</fullName>
    </recommendedName>
</protein>
<dbReference type="InterPro" id="IPR000649">
    <property type="entry name" value="IF-2B-related"/>
</dbReference>
<dbReference type="Pfam" id="PF01008">
    <property type="entry name" value="IF-2B"/>
    <property type="match status" value="1"/>
</dbReference>
<sequence>MNEDIPRSVLWQNGELNLLDQRKLPHVEEYLCCQNIEDVFDAIRTLTVRGAPAIGIAAAYGLLVDLDDSRDISAEFERRCSYLISARPTAVNLAWAVNRMRNRHVALAGY</sequence>
<evidence type="ECO:0008006" key="2">
    <source>
        <dbReference type="Google" id="ProtNLM"/>
    </source>
</evidence>
<reference evidence="1" key="1">
    <citation type="submission" date="2018-05" db="EMBL/GenBank/DDBJ databases">
        <authorList>
            <person name="Lanie J.A."/>
            <person name="Ng W.-L."/>
            <person name="Kazmierczak K.M."/>
            <person name="Andrzejewski T.M."/>
            <person name="Davidsen T.M."/>
            <person name="Wayne K.J."/>
            <person name="Tettelin H."/>
            <person name="Glass J.I."/>
            <person name="Rusch D."/>
            <person name="Podicherti R."/>
            <person name="Tsui H.-C.T."/>
            <person name="Winkler M.E."/>
        </authorList>
    </citation>
    <scope>NUCLEOTIDE SEQUENCE</scope>
</reference>
<dbReference type="SUPFAM" id="SSF100950">
    <property type="entry name" value="NagB/RpiA/CoA transferase-like"/>
    <property type="match status" value="1"/>
</dbReference>
<dbReference type="InterPro" id="IPR037171">
    <property type="entry name" value="NagB/RpiA_transferase-like"/>
</dbReference>
<name>A0A382NTD5_9ZZZZ</name>
<organism evidence="1">
    <name type="scientific">marine metagenome</name>
    <dbReference type="NCBI Taxonomy" id="408172"/>
    <lineage>
        <taxon>unclassified sequences</taxon>
        <taxon>metagenomes</taxon>
        <taxon>ecological metagenomes</taxon>
    </lineage>
</organism>
<dbReference type="AlphaFoldDB" id="A0A382NTD5"/>
<gene>
    <name evidence="1" type="ORF">METZ01_LOCUS317297</name>
</gene>
<accession>A0A382NTD5</accession>
<dbReference type="InterPro" id="IPR027363">
    <property type="entry name" value="M1Pi_N"/>
</dbReference>